<dbReference type="Pfam" id="PF11220">
    <property type="entry name" value="DUF3015"/>
    <property type="match status" value="1"/>
</dbReference>
<keyword evidence="1" id="KW-0732">Signal</keyword>
<dbReference type="Proteomes" id="UP001163726">
    <property type="component" value="Chromosome"/>
</dbReference>
<dbReference type="InterPro" id="IPR021383">
    <property type="entry name" value="DUF3015"/>
</dbReference>
<evidence type="ECO:0000313" key="2">
    <source>
        <dbReference type="EMBL" id="WAJ70092.1"/>
    </source>
</evidence>
<accession>A0ABY7AMZ7</accession>
<protein>
    <submittedName>
        <fullName evidence="2">DUF3015 domain-containing protein</fullName>
    </submittedName>
</protein>
<dbReference type="EMBL" id="CP109965">
    <property type="protein sequence ID" value="WAJ70092.1"/>
    <property type="molecule type" value="Genomic_DNA"/>
</dbReference>
<proteinExistence type="predicted"/>
<organism evidence="2 3">
    <name type="scientific">Catenovulum adriaticum</name>
    <dbReference type="NCBI Taxonomy" id="2984846"/>
    <lineage>
        <taxon>Bacteria</taxon>
        <taxon>Pseudomonadati</taxon>
        <taxon>Pseudomonadota</taxon>
        <taxon>Gammaproteobacteria</taxon>
        <taxon>Alteromonadales</taxon>
        <taxon>Alteromonadaceae</taxon>
        <taxon>Catenovulum</taxon>
    </lineage>
</organism>
<sequence length="158" mass="16209">MKKLVLSAVLATASFSALANGPAGCGLGTHVIFKDANEFHEHVLAATTNGTSGNQTFGMTSGTLGCEAADGPLTEGLAMFLNQNLETLAVDVAKGEGETLAALSDLMGIQAQDKATFNTALKANFDSVFASEEVTSTTAYNGIVGVMSKQANLVKYLG</sequence>
<dbReference type="RefSeq" id="WP_268074392.1">
    <property type="nucleotide sequence ID" value="NZ_CP109965.1"/>
</dbReference>
<evidence type="ECO:0000313" key="3">
    <source>
        <dbReference type="Proteomes" id="UP001163726"/>
    </source>
</evidence>
<gene>
    <name evidence="2" type="ORF">OLW01_13255</name>
</gene>
<name>A0ABY7AMZ7_9ALTE</name>
<evidence type="ECO:0000256" key="1">
    <source>
        <dbReference type="SAM" id="SignalP"/>
    </source>
</evidence>
<feature type="chain" id="PRO_5045583495" evidence="1">
    <location>
        <begin position="20"/>
        <end position="158"/>
    </location>
</feature>
<feature type="signal peptide" evidence="1">
    <location>
        <begin position="1"/>
        <end position="19"/>
    </location>
</feature>
<keyword evidence="3" id="KW-1185">Reference proteome</keyword>
<reference evidence="2" key="1">
    <citation type="submission" date="2022-10" db="EMBL/GenBank/DDBJ databases">
        <title>Catenovulum adriacola sp. nov. isolated in the Harbour of Susak.</title>
        <authorList>
            <person name="Schoch T."/>
            <person name="Reich S.J."/>
            <person name="Stoeferle S."/>
            <person name="Flaiz M."/>
            <person name="Kazda M."/>
            <person name="Riedel C.U."/>
            <person name="Duerre P."/>
        </authorList>
    </citation>
    <scope>NUCLEOTIDE SEQUENCE</scope>
    <source>
        <strain evidence="2">TS8</strain>
    </source>
</reference>